<reference evidence="1" key="1">
    <citation type="journal article" date="2019" name="PLoS Negl. Trop. Dis.">
        <title>Revisiting the worldwide diversity of Leptospira species in the environment.</title>
        <authorList>
            <person name="Vincent A.T."/>
            <person name="Schiettekatte O."/>
            <person name="Bourhy P."/>
            <person name="Veyrier F.J."/>
            <person name="Picardeau M."/>
        </authorList>
    </citation>
    <scope>NUCLEOTIDE SEQUENCE [LARGE SCALE GENOMIC DNA]</scope>
    <source>
        <strain evidence="1">201702476</strain>
    </source>
</reference>
<evidence type="ECO:0008006" key="3">
    <source>
        <dbReference type="Google" id="ProtNLM"/>
    </source>
</evidence>
<dbReference type="RefSeq" id="WP_135621806.1">
    <property type="nucleotide sequence ID" value="NZ_RQGD01000010.1"/>
</dbReference>
<evidence type="ECO:0000313" key="2">
    <source>
        <dbReference type="Proteomes" id="UP000297693"/>
    </source>
</evidence>
<organism evidence="1 2">
    <name type="scientific">Leptospira ognonensis</name>
    <dbReference type="NCBI Taxonomy" id="2484945"/>
    <lineage>
        <taxon>Bacteria</taxon>
        <taxon>Pseudomonadati</taxon>
        <taxon>Spirochaetota</taxon>
        <taxon>Spirochaetia</taxon>
        <taxon>Leptospirales</taxon>
        <taxon>Leptospiraceae</taxon>
        <taxon>Leptospira</taxon>
    </lineage>
</organism>
<accession>A0A4R9K8Y4</accession>
<sequence>MTQVSRFLLICLILFMNACYRYHVVREIKEEPKTLLNGDRIALVGFYPFKYQTIYAGSHSITLVTDLDTKNPTSIYIANAKRLEDFPVKGIDPKVSSDQLKQLVETYKSYVGFYGLSELRKLIQWLGEPGSESYALKKRDVDYYILAVHGPENDEKNYGNSFRFLLSLPFSVLTFGTIPVWETRDVESQFFIYDSRMNLLAKKEYAHKYTVFSAWWGRKEEGRFDKEIPDAFRRSLFRKDIDDFVEFFPSTLPPIKK</sequence>
<dbReference type="Proteomes" id="UP000297693">
    <property type="component" value="Unassembled WGS sequence"/>
</dbReference>
<keyword evidence="2" id="KW-1185">Reference proteome</keyword>
<dbReference type="AlphaFoldDB" id="A0A4R9K8Y4"/>
<dbReference type="NCBIfam" id="NF047480">
    <property type="entry name" value="Lepto_Lp29"/>
    <property type="match status" value="1"/>
</dbReference>
<comment type="caution">
    <text evidence="1">The sequence shown here is derived from an EMBL/GenBank/DDBJ whole genome shotgun (WGS) entry which is preliminary data.</text>
</comment>
<gene>
    <name evidence="1" type="ORF">EHQ58_02700</name>
</gene>
<dbReference type="EMBL" id="RQGD01000010">
    <property type="protein sequence ID" value="TGL62132.1"/>
    <property type="molecule type" value="Genomic_DNA"/>
</dbReference>
<proteinExistence type="predicted"/>
<evidence type="ECO:0000313" key="1">
    <source>
        <dbReference type="EMBL" id="TGL62132.1"/>
    </source>
</evidence>
<protein>
    <recommendedName>
        <fullName evidence="3">Lipoprotein</fullName>
    </recommendedName>
</protein>
<name>A0A4R9K8Y4_9LEPT</name>
<dbReference type="OrthoDB" id="324416at2"/>